<feature type="transmembrane region" description="Helical" evidence="8">
    <location>
        <begin position="119"/>
        <end position="138"/>
    </location>
</feature>
<evidence type="ECO:0000259" key="10">
    <source>
        <dbReference type="Pfam" id="PF12621"/>
    </source>
</evidence>
<evidence type="ECO:0000256" key="2">
    <source>
        <dbReference type="ARBA" id="ARBA00007779"/>
    </source>
</evidence>
<feature type="transmembrane region" description="Helical" evidence="8">
    <location>
        <begin position="39"/>
        <end position="60"/>
    </location>
</feature>
<feature type="transmembrane region" description="Helical" evidence="8">
    <location>
        <begin position="565"/>
        <end position="594"/>
    </location>
</feature>
<feature type="domain" description="10TM putative phosphate transporter extracellular tail" evidence="10">
    <location>
        <begin position="795"/>
        <end position="889"/>
    </location>
</feature>
<dbReference type="GO" id="GO:0005227">
    <property type="term" value="F:calcium-activated cation channel activity"/>
    <property type="evidence" value="ECO:0007669"/>
    <property type="project" value="InterPro"/>
</dbReference>
<sequence length="897" mass="100073">MDGFRAHALLAVRQSLSTDANDDQNIGSSRGGSPSLSGLVTTLVPTLLISVAYFATFLLLRTRFPRQYAPRTYLGALLPQERTPAAPNSLLGWIPFMRKIPDEFVLQHNSLDGYFLLRYLKLSVVICLVGCLITWPILFPVNATGGGGKVQLDILTFANVEDKNRYFAHVFVAWIFIGFVFFMVTRESIYFINLRQAYLLSPLYASRISSRTVLFQAVPTEYADENKIRRMFGDELKNVWVASDAKELPDRVEERMKIALKLEAAETKLIKLANDARLKSLKENKDNKDAQNVQDSQAQRYDEDPEYGSESGSAAARWISPKDRPTHRLKFLIGKKVDTINWCREEIARLNPLIEADQTRYRAGDAPPKNAVFVEFWTQTQAQAAFQRVAHHQPLHMAPRIVGLSPEDVIWSNLGITWKTQTLRNFGSLAFITALVIFWSIPVAFVGSVSQISYLTRVAPFLSFINNCPDVILGVITNLLPVIMLSLLMSLVPAIMRFMGKVAGKATLSMVELRCHESFFWFQVIQVFLVTTLTSAASAAVPQVIRDPGSITTLLAQNLPLASNFYISYFILQGLIFSSGELLRIVGLIVFTALSTILDNTPRKMYNRWSGLESIGWGSVFPIIELMTVISIAYSAIAPLMMGFATIGLGLFYFAYRYNLLFVDSSVIDTKGLVYAKALQHTLVGCYLSVICLIGLFGIRAAAGPLILMVIFLVAMILYHISLTNAITPLVHYLPKSLEAEELALLSADANAAEADLAGPATRGELSEKTAAEDSQKAKKSGGLEDVKIGFIKKFLRPDIYCSYAELRKLVPQDFGEIRYAREVERDAYQHPAVNAAAPLLWVPRDEMGVSRQECSHTNKVTPMTDEGAYFTDKGKIVWDEEATGGRPPVYEEKIYY</sequence>
<organism evidence="13 14">
    <name type="scientific">Exophiala mesophila</name>
    <name type="common">Black yeast-like fungus</name>
    <dbReference type="NCBI Taxonomy" id="212818"/>
    <lineage>
        <taxon>Eukaryota</taxon>
        <taxon>Fungi</taxon>
        <taxon>Dikarya</taxon>
        <taxon>Ascomycota</taxon>
        <taxon>Pezizomycotina</taxon>
        <taxon>Eurotiomycetes</taxon>
        <taxon>Chaetothyriomycetidae</taxon>
        <taxon>Chaetothyriales</taxon>
        <taxon>Herpotrichiellaceae</taxon>
        <taxon>Exophiala</taxon>
    </lineage>
</organism>
<feature type="transmembrane region" description="Helical" evidence="8">
    <location>
        <begin position="615"/>
        <end position="634"/>
    </location>
</feature>
<dbReference type="OrthoDB" id="1076608at2759"/>
<evidence type="ECO:0008006" key="15">
    <source>
        <dbReference type="Google" id="ProtNLM"/>
    </source>
</evidence>
<feature type="domain" description="CSC1/OSCA1-like cytosolic" evidence="12">
    <location>
        <begin position="210"/>
        <end position="413"/>
    </location>
</feature>
<evidence type="ECO:0000259" key="12">
    <source>
        <dbReference type="Pfam" id="PF14703"/>
    </source>
</evidence>
<keyword evidence="4 8" id="KW-0812">Transmembrane</keyword>
<keyword evidence="5 8" id="KW-1133">Transmembrane helix</keyword>
<name>A0A0D2A3K8_EXOME</name>
<keyword evidence="6 8" id="KW-0472">Membrane</keyword>
<proteinExistence type="inferred from homology"/>
<dbReference type="InterPro" id="IPR027815">
    <property type="entry name" value="CSC1/OSCA1-like_cyt"/>
</dbReference>
<evidence type="ECO:0000256" key="3">
    <source>
        <dbReference type="ARBA" id="ARBA00022448"/>
    </source>
</evidence>
<keyword evidence="14" id="KW-1185">Reference proteome</keyword>
<evidence type="ECO:0000256" key="4">
    <source>
        <dbReference type="ARBA" id="ARBA00022692"/>
    </source>
</evidence>
<comment type="subcellular location">
    <subcellularLocation>
        <location evidence="1">Membrane</location>
        <topology evidence="1">Multi-pass membrane protein</topology>
    </subcellularLocation>
</comment>
<dbReference type="Proteomes" id="UP000054302">
    <property type="component" value="Unassembled WGS sequence"/>
</dbReference>
<dbReference type="InterPro" id="IPR003864">
    <property type="entry name" value="CSC1/OSCA1-like_7TM"/>
</dbReference>
<feature type="domain" description="CSC1/OSCA1-like 7TM region" evidence="9">
    <location>
        <begin position="424"/>
        <end position="697"/>
    </location>
</feature>
<feature type="transmembrane region" description="Helical" evidence="8">
    <location>
        <begin position="429"/>
        <end position="452"/>
    </location>
</feature>
<dbReference type="Pfam" id="PF02714">
    <property type="entry name" value="RSN1_7TM"/>
    <property type="match status" value="1"/>
</dbReference>
<feature type="transmembrane region" description="Helical" evidence="8">
    <location>
        <begin position="519"/>
        <end position="545"/>
    </location>
</feature>
<dbReference type="PANTHER" id="PTHR13018">
    <property type="entry name" value="PROBABLE MEMBRANE PROTEIN DUF221-RELATED"/>
    <property type="match status" value="1"/>
</dbReference>
<feature type="domain" description="CSC1/OSCA1-like N-terminal transmembrane" evidence="11">
    <location>
        <begin position="39"/>
        <end position="187"/>
    </location>
</feature>
<protein>
    <recommendedName>
        <fullName evidence="15">CSC1/OSCA1-like 7TM region domain-containing protein</fullName>
    </recommendedName>
</protein>
<feature type="transmembrane region" description="Helical" evidence="8">
    <location>
        <begin position="678"/>
        <end position="699"/>
    </location>
</feature>
<dbReference type="GeneID" id="27322614"/>
<gene>
    <name evidence="13" type="ORF">PV10_04769</name>
</gene>
<dbReference type="PANTHER" id="PTHR13018:SF26">
    <property type="entry name" value="DOMAIN PROTEIN, PUTATIVE (AFU_ORTHOLOGUE AFUA_5G10920)-RELATED"/>
    <property type="match status" value="1"/>
</dbReference>
<evidence type="ECO:0000256" key="7">
    <source>
        <dbReference type="SAM" id="MobiDB-lite"/>
    </source>
</evidence>
<evidence type="ECO:0000256" key="5">
    <source>
        <dbReference type="ARBA" id="ARBA00022989"/>
    </source>
</evidence>
<comment type="similarity">
    <text evidence="2">Belongs to the CSC1 (TC 1.A.17) family.</text>
</comment>
<feature type="transmembrane region" description="Helical" evidence="8">
    <location>
        <begin position="472"/>
        <end position="498"/>
    </location>
</feature>
<keyword evidence="3" id="KW-0813">Transport</keyword>
<dbReference type="InterPro" id="IPR022257">
    <property type="entry name" value="PHM7_ext"/>
</dbReference>
<feature type="transmembrane region" description="Helical" evidence="8">
    <location>
        <begin position="640"/>
        <end position="658"/>
    </location>
</feature>
<evidence type="ECO:0000256" key="6">
    <source>
        <dbReference type="ARBA" id="ARBA00023136"/>
    </source>
</evidence>
<evidence type="ECO:0000313" key="14">
    <source>
        <dbReference type="Proteomes" id="UP000054302"/>
    </source>
</evidence>
<feature type="compositionally biased region" description="Polar residues" evidence="7">
    <location>
        <begin position="290"/>
        <end position="299"/>
    </location>
</feature>
<dbReference type="InterPro" id="IPR045122">
    <property type="entry name" value="Csc1-like"/>
</dbReference>
<feature type="transmembrane region" description="Helical" evidence="8">
    <location>
        <begin position="166"/>
        <end position="185"/>
    </location>
</feature>
<dbReference type="InterPro" id="IPR032880">
    <property type="entry name" value="CSC1/OSCA1-like_N"/>
</dbReference>
<dbReference type="VEuPathDB" id="FungiDB:PV10_04769"/>
<dbReference type="AlphaFoldDB" id="A0A0D2A3K8"/>
<dbReference type="Pfam" id="PF12621">
    <property type="entry name" value="PHM7_ext"/>
    <property type="match status" value="1"/>
</dbReference>
<accession>A0A0D2A3K8</accession>
<dbReference type="Pfam" id="PF13967">
    <property type="entry name" value="RSN1_TM"/>
    <property type="match status" value="1"/>
</dbReference>
<evidence type="ECO:0000259" key="11">
    <source>
        <dbReference type="Pfam" id="PF13967"/>
    </source>
</evidence>
<dbReference type="GO" id="GO:0005886">
    <property type="term" value="C:plasma membrane"/>
    <property type="evidence" value="ECO:0007669"/>
    <property type="project" value="TreeGrafter"/>
</dbReference>
<feature type="region of interest" description="Disordered" evidence="7">
    <location>
        <begin position="283"/>
        <end position="319"/>
    </location>
</feature>
<reference evidence="13 14" key="1">
    <citation type="submission" date="2015-01" db="EMBL/GenBank/DDBJ databases">
        <title>The Genome Sequence of Exophiala mesophila CBS40295.</title>
        <authorList>
            <consortium name="The Broad Institute Genomics Platform"/>
            <person name="Cuomo C."/>
            <person name="de Hoog S."/>
            <person name="Gorbushina A."/>
            <person name="Stielow B."/>
            <person name="Teixiera M."/>
            <person name="Abouelleil A."/>
            <person name="Chapman S.B."/>
            <person name="Priest M."/>
            <person name="Young S.K."/>
            <person name="Wortman J."/>
            <person name="Nusbaum C."/>
            <person name="Birren B."/>
        </authorList>
    </citation>
    <scope>NUCLEOTIDE SEQUENCE [LARGE SCALE GENOMIC DNA]</scope>
    <source>
        <strain evidence="13 14">CBS 40295</strain>
    </source>
</reference>
<dbReference type="EMBL" id="KN847522">
    <property type="protein sequence ID" value="KIV93563.1"/>
    <property type="molecule type" value="Genomic_DNA"/>
</dbReference>
<evidence type="ECO:0000259" key="9">
    <source>
        <dbReference type="Pfam" id="PF02714"/>
    </source>
</evidence>
<feature type="transmembrane region" description="Helical" evidence="8">
    <location>
        <begin position="705"/>
        <end position="727"/>
    </location>
</feature>
<evidence type="ECO:0000313" key="13">
    <source>
        <dbReference type="EMBL" id="KIV93563.1"/>
    </source>
</evidence>
<evidence type="ECO:0000256" key="1">
    <source>
        <dbReference type="ARBA" id="ARBA00004141"/>
    </source>
</evidence>
<dbReference type="RefSeq" id="XP_016225137.1">
    <property type="nucleotide sequence ID" value="XM_016369349.1"/>
</dbReference>
<evidence type="ECO:0000256" key="8">
    <source>
        <dbReference type="SAM" id="Phobius"/>
    </source>
</evidence>
<dbReference type="Pfam" id="PF14703">
    <property type="entry name" value="PHM7_cyt"/>
    <property type="match status" value="1"/>
</dbReference>
<dbReference type="HOGENOM" id="CLU_002458_2_1_1"/>
<dbReference type="OMA" id="DPTQVIW"/>